<accession>A0A6J6KK84</accession>
<dbReference type="EMBL" id="CAEZWG010000054">
    <property type="protein sequence ID" value="CAB4649972.1"/>
    <property type="molecule type" value="Genomic_DNA"/>
</dbReference>
<gene>
    <name evidence="1" type="ORF">UFOPK2234_00392</name>
</gene>
<organism evidence="1">
    <name type="scientific">freshwater metagenome</name>
    <dbReference type="NCBI Taxonomy" id="449393"/>
    <lineage>
        <taxon>unclassified sequences</taxon>
        <taxon>metagenomes</taxon>
        <taxon>ecological metagenomes</taxon>
    </lineage>
</organism>
<name>A0A6J6KK84_9ZZZZ</name>
<dbReference type="AlphaFoldDB" id="A0A6J6KK84"/>
<proteinExistence type="predicted"/>
<sequence length="91" mass="9964">MSLRLSPLLTDEPLAEKLITSADKRLAAVSKLILVLVESSKKRLTTVFPRNVGSFLFGPSVMIASSFAVDKIPIALSLVKSSIDRRWPVII</sequence>
<reference evidence="1" key="1">
    <citation type="submission" date="2020-05" db="EMBL/GenBank/DDBJ databases">
        <authorList>
            <person name="Chiriac C."/>
            <person name="Salcher M."/>
            <person name="Ghai R."/>
            <person name="Kavagutti S V."/>
        </authorList>
    </citation>
    <scope>NUCLEOTIDE SEQUENCE</scope>
</reference>
<evidence type="ECO:0000313" key="1">
    <source>
        <dbReference type="EMBL" id="CAB4649972.1"/>
    </source>
</evidence>
<protein>
    <submittedName>
        <fullName evidence="1">Unannotated protein</fullName>
    </submittedName>
</protein>